<sequence length="255" mass="27583">MFSLDGSAGSLTGLYPGHLGPVPVAVGDGFPQRDGAVLEVPVLPERGHVRRVVAVPVLVLAAGQRVQVDDRPDPVRGQHVDHPVQVREPGLLDLERPVVVLEVPVVHRDPHRVHAQRRQVRGVVRAEEPVQELVEERLAGLLPHRLAQRRAHQLLRPGVAGDEVLHVHPPPSPTPVSTTGAPVSSTILEPATRNHGNAVTTGAPPLRRKPLPGGRYPCVTLTSTDWLWSSAPVACKNRKALSKHVRHESTSSTVR</sequence>
<dbReference type="EMBL" id="JAWLNX010000031">
    <property type="protein sequence ID" value="MEB3371668.1"/>
    <property type="molecule type" value="Genomic_DNA"/>
</dbReference>
<proteinExistence type="predicted"/>
<gene>
    <name evidence="2" type="ORF">R4I43_30120</name>
</gene>
<keyword evidence="3" id="KW-1185">Reference proteome</keyword>
<accession>A0ABU6AJQ7</accession>
<protein>
    <submittedName>
        <fullName evidence="2">Uncharacterized protein</fullName>
    </submittedName>
</protein>
<comment type="caution">
    <text evidence="2">The sequence shown here is derived from an EMBL/GenBank/DDBJ whole genome shotgun (WGS) entry which is preliminary data.</text>
</comment>
<feature type="region of interest" description="Disordered" evidence="1">
    <location>
        <begin position="189"/>
        <end position="208"/>
    </location>
</feature>
<dbReference type="Proteomes" id="UP001327093">
    <property type="component" value="Unassembled WGS sequence"/>
</dbReference>
<evidence type="ECO:0000256" key="1">
    <source>
        <dbReference type="SAM" id="MobiDB-lite"/>
    </source>
</evidence>
<name>A0ABU6AJQ7_9PSEU</name>
<reference evidence="2 3" key="1">
    <citation type="submission" date="2023-10" db="EMBL/GenBank/DDBJ databases">
        <title>Saccharopolyspora sp. nov., isolated from mangrove soil.</title>
        <authorList>
            <person name="Lu Y."/>
            <person name="Liu W."/>
        </authorList>
    </citation>
    <scope>NUCLEOTIDE SEQUENCE [LARGE SCALE GENOMIC DNA]</scope>
    <source>
        <strain evidence="2 3">S2-29</strain>
    </source>
</reference>
<evidence type="ECO:0000313" key="3">
    <source>
        <dbReference type="Proteomes" id="UP001327093"/>
    </source>
</evidence>
<organism evidence="2 3">
    <name type="scientific">Saccharopolyspora mangrovi</name>
    <dbReference type="NCBI Taxonomy" id="3082379"/>
    <lineage>
        <taxon>Bacteria</taxon>
        <taxon>Bacillati</taxon>
        <taxon>Actinomycetota</taxon>
        <taxon>Actinomycetes</taxon>
        <taxon>Pseudonocardiales</taxon>
        <taxon>Pseudonocardiaceae</taxon>
        <taxon>Saccharopolyspora</taxon>
    </lineage>
</organism>
<evidence type="ECO:0000313" key="2">
    <source>
        <dbReference type="EMBL" id="MEB3371668.1"/>
    </source>
</evidence>